<evidence type="ECO:0000259" key="18">
    <source>
        <dbReference type="SMART" id="SM00504"/>
    </source>
</evidence>
<dbReference type="Proteomes" id="UP000243723">
    <property type="component" value="Unassembled WGS sequence"/>
</dbReference>
<evidence type="ECO:0000256" key="12">
    <source>
        <dbReference type="ARBA" id="ARBA00023187"/>
    </source>
</evidence>
<evidence type="ECO:0000256" key="9">
    <source>
        <dbReference type="ARBA" id="ARBA00022763"/>
    </source>
</evidence>
<keyword evidence="17" id="KW-0175">Coiled coil</keyword>
<keyword evidence="4 15" id="KW-0853">WD repeat</keyword>
<reference evidence="19 20" key="1">
    <citation type="submission" date="2017-05" db="EMBL/GenBank/DDBJ databases">
        <title>Draft genome sequence of Elsinoe australis.</title>
        <authorList>
            <person name="Cheng Q."/>
        </authorList>
    </citation>
    <scope>NUCLEOTIDE SEQUENCE [LARGE SCALE GENOMIC DNA]</scope>
    <source>
        <strain evidence="19 20">NL1</strain>
    </source>
</reference>
<organism evidence="19 20">
    <name type="scientific">Elsinoe australis</name>
    <dbReference type="NCBI Taxonomy" id="40998"/>
    <lineage>
        <taxon>Eukaryota</taxon>
        <taxon>Fungi</taxon>
        <taxon>Dikarya</taxon>
        <taxon>Ascomycota</taxon>
        <taxon>Pezizomycotina</taxon>
        <taxon>Dothideomycetes</taxon>
        <taxon>Dothideomycetidae</taxon>
        <taxon>Myriangiales</taxon>
        <taxon>Elsinoaceae</taxon>
        <taxon>Elsinoe</taxon>
    </lineage>
</organism>
<dbReference type="AlphaFoldDB" id="A0A2P7Z440"/>
<dbReference type="Gene3D" id="2.130.10.10">
    <property type="entry name" value="YVTN repeat-like/Quinoprotein amine dehydrogenase"/>
    <property type="match status" value="1"/>
</dbReference>
<dbReference type="GO" id="GO:0005737">
    <property type="term" value="C:cytoplasm"/>
    <property type="evidence" value="ECO:0007669"/>
    <property type="project" value="TreeGrafter"/>
</dbReference>
<feature type="repeat" description="WD" evidence="15">
    <location>
        <begin position="357"/>
        <end position="398"/>
    </location>
</feature>
<feature type="domain" description="U-box" evidence="18">
    <location>
        <begin position="83"/>
        <end position="147"/>
    </location>
</feature>
<dbReference type="InterPro" id="IPR003613">
    <property type="entry name" value="Ubox_domain"/>
</dbReference>
<dbReference type="InterPro" id="IPR013083">
    <property type="entry name" value="Znf_RING/FYVE/PHD"/>
</dbReference>
<dbReference type="Pfam" id="PF08606">
    <property type="entry name" value="Prp19"/>
    <property type="match status" value="1"/>
</dbReference>
<dbReference type="GO" id="GO:0000974">
    <property type="term" value="C:Prp19 complex"/>
    <property type="evidence" value="ECO:0007669"/>
    <property type="project" value="UniProtKB-UniRule"/>
</dbReference>
<dbReference type="OrthoDB" id="687049at2759"/>
<evidence type="ECO:0000256" key="6">
    <source>
        <dbReference type="ARBA" id="ARBA00022679"/>
    </source>
</evidence>
<dbReference type="InterPro" id="IPR013915">
    <property type="entry name" value="Prp19_cc"/>
</dbReference>
<dbReference type="SMART" id="SM00504">
    <property type="entry name" value="Ubox"/>
    <property type="match status" value="1"/>
</dbReference>
<evidence type="ECO:0000313" key="20">
    <source>
        <dbReference type="Proteomes" id="UP000243723"/>
    </source>
</evidence>
<evidence type="ECO:0000256" key="3">
    <source>
        <dbReference type="ARBA" id="ARBA00006388"/>
    </source>
</evidence>
<dbReference type="InterPro" id="IPR015943">
    <property type="entry name" value="WD40/YVTN_repeat-like_dom_sf"/>
</dbReference>
<comment type="similarity">
    <text evidence="3 16">Belongs to the WD repeat PRP19 family.</text>
</comment>
<feature type="coiled-coil region" evidence="17">
    <location>
        <begin position="189"/>
        <end position="216"/>
    </location>
</feature>
<dbReference type="EMBL" id="NHZQ01000331">
    <property type="protein sequence ID" value="PSK42982.1"/>
    <property type="molecule type" value="Genomic_DNA"/>
</dbReference>
<evidence type="ECO:0000256" key="17">
    <source>
        <dbReference type="SAM" id="Coils"/>
    </source>
</evidence>
<keyword evidence="9 16" id="KW-0227">DNA damage</keyword>
<evidence type="ECO:0000256" key="11">
    <source>
        <dbReference type="ARBA" id="ARBA00023110"/>
    </source>
</evidence>
<evidence type="ECO:0000313" key="19">
    <source>
        <dbReference type="EMBL" id="PSK42982.1"/>
    </source>
</evidence>
<comment type="subunit">
    <text evidence="16">Homotetramer.</text>
</comment>
<name>A0A2P7Z440_9PEZI</name>
<dbReference type="PROSITE" id="PS50082">
    <property type="entry name" value="WD_REPEATS_2"/>
    <property type="match status" value="1"/>
</dbReference>
<dbReference type="InterPro" id="IPR038959">
    <property type="entry name" value="Prp19"/>
</dbReference>
<evidence type="ECO:0000256" key="10">
    <source>
        <dbReference type="ARBA" id="ARBA00022786"/>
    </source>
</evidence>
<comment type="pathway">
    <text evidence="2 16">Protein modification; protein ubiquitination.</text>
</comment>
<dbReference type="GO" id="GO:0006281">
    <property type="term" value="P:DNA repair"/>
    <property type="evidence" value="ECO:0007669"/>
    <property type="project" value="UniProtKB-KW"/>
</dbReference>
<dbReference type="SUPFAM" id="SSF50978">
    <property type="entry name" value="WD40 repeat-like"/>
    <property type="match status" value="1"/>
</dbReference>
<gene>
    <name evidence="19" type="ORF">B9Z65_6936</name>
</gene>
<evidence type="ECO:0000256" key="4">
    <source>
        <dbReference type="ARBA" id="ARBA00022574"/>
    </source>
</evidence>
<keyword evidence="7 16" id="KW-0747">Spliceosome</keyword>
<keyword evidence="8" id="KW-0677">Repeat</keyword>
<evidence type="ECO:0000256" key="16">
    <source>
        <dbReference type="RuleBase" id="RU367101"/>
    </source>
</evidence>
<keyword evidence="13 16" id="KW-0234">DNA repair</keyword>
<dbReference type="PANTHER" id="PTHR43995">
    <property type="entry name" value="PRE-MRNA-PROCESSING FACTOR 19"/>
    <property type="match status" value="1"/>
</dbReference>
<dbReference type="GO" id="GO:0000398">
    <property type="term" value="P:mRNA splicing, via spliceosome"/>
    <property type="evidence" value="ECO:0007669"/>
    <property type="project" value="InterPro"/>
</dbReference>
<keyword evidence="11" id="KW-0697">Rotamase</keyword>
<comment type="subcellular location">
    <subcellularLocation>
        <location evidence="1 16">Nucleus</location>
    </subcellularLocation>
</comment>
<dbReference type="EC" id="2.3.2.27" evidence="16"/>
<dbReference type="InterPro" id="IPR036322">
    <property type="entry name" value="WD40_repeat_dom_sf"/>
</dbReference>
<dbReference type="SMART" id="SM00320">
    <property type="entry name" value="WD40"/>
    <property type="match status" value="5"/>
</dbReference>
<dbReference type="SUPFAM" id="SSF57850">
    <property type="entry name" value="RING/U-box"/>
    <property type="match status" value="1"/>
</dbReference>
<evidence type="ECO:0000256" key="14">
    <source>
        <dbReference type="ARBA" id="ARBA00023242"/>
    </source>
</evidence>
<evidence type="ECO:0000256" key="15">
    <source>
        <dbReference type="PROSITE-ProRule" id="PRU00221"/>
    </source>
</evidence>
<keyword evidence="14 16" id="KW-0539">Nucleus</keyword>
<dbReference type="Pfam" id="PF00400">
    <property type="entry name" value="WD40"/>
    <property type="match status" value="1"/>
</dbReference>
<dbReference type="Pfam" id="PF12894">
    <property type="entry name" value="ANAPC4_WD40"/>
    <property type="match status" value="1"/>
</dbReference>
<evidence type="ECO:0000256" key="2">
    <source>
        <dbReference type="ARBA" id="ARBA00004906"/>
    </source>
</evidence>
<keyword evidence="20" id="KW-1185">Reference proteome</keyword>
<dbReference type="Gene3D" id="3.30.40.10">
    <property type="entry name" value="Zinc/RING finger domain, C3HC4 (zinc finger)"/>
    <property type="match status" value="1"/>
</dbReference>
<accession>A0A2P7Z440</accession>
<dbReference type="STRING" id="40998.A0A2P7Z440"/>
<dbReference type="GO" id="GO:0071006">
    <property type="term" value="C:U2-type catalytic step 1 spliceosome"/>
    <property type="evidence" value="ECO:0007669"/>
    <property type="project" value="TreeGrafter"/>
</dbReference>
<dbReference type="PANTHER" id="PTHR43995:SF1">
    <property type="entry name" value="PRE-MRNA-PROCESSING FACTOR 19"/>
    <property type="match status" value="1"/>
</dbReference>
<keyword evidence="6 16" id="KW-0808">Transferase</keyword>
<sequence>MFFIIVKKAEGLHRGTHLKDAYVETATIDETLTQPKSAQWKDRVPSTLLVSDARPFNDEFLQLAEKAEISYNGIMILAPRGGVDEISGEAPQHPVTSRKSGNVFEKRLIEQYIRENGTDPVNGEELTTDDLLDLQQPRVVKPRAPQQTSIPALLASFQNEWDALILETYQLKQQLSETRQELSTALYYNDAAEKVIARLQKERDAARDALSRVTVTSAINGTNGDAMQVDGPALPDAVISRIEQTQKELSSTRRKRPVPEDWATPDLVQSFDAAQTTDAIAPGSTFLAVDASADLVLVGAADSTAVVYSVSQNKALYSVNCGGGSVLAGTWWGERIVVALSTGEVKIFEQSKEVATLSKHAGAVTSVSLHPCGDILASIGADKSFVLYDLQKLAPLTQQYVGKGLSSAAFHPDGHLYSIGTSDGEIKLFDVKSLDNIHTFSSSASAPVKAQTFSENGTWLASILQNSTSVTIWDLRKTAELKTIDIGVPLNQAAWDYTGQYLAVGGPSCVAVQHYAKSSKTWSEPLRKATNAVDLAWGIRAKKLVTVSSEGSVVVFSS</sequence>
<keyword evidence="10 16" id="KW-0833">Ubl conjugation pathway</keyword>
<keyword evidence="5 16" id="KW-0507">mRNA processing</keyword>
<protein>
    <recommendedName>
        <fullName evidence="16">Pre-mRNA-processing factor 19</fullName>
        <ecNumber evidence="16">2.3.2.27</ecNumber>
    </recommendedName>
</protein>
<keyword evidence="11" id="KW-0413">Isomerase</keyword>
<proteinExistence type="inferred from homology"/>
<comment type="function">
    <text evidence="16">Ubiquitin-protein ligase which is mainly involved pre-mRNA splicing and DNA repair. Required for pre-mRNA splicing as component of the spliceosome.</text>
</comment>
<dbReference type="InterPro" id="IPR001680">
    <property type="entry name" value="WD40_rpt"/>
</dbReference>
<keyword evidence="12 16" id="KW-0508">mRNA splicing</keyword>
<evidence type="ECO:0000256" key="7">
    <source>
        <dbReference type="ARBA" id="ARBA00022728"/>
    </source>
</evidence>
<evidence type="ECO:0000256" key="5">
    <source>
        <dbReference type="ARBA" id="ARBA00022664"/>
    </source>
</evidence>
<dbReference type="GO" id="GO:0003755">
    <property type="term" value="F:peptidyl-prolyl cis-trans isomerase activity"/>
    <property type="evidence" value="ECO:0007669"/>
    <property type="project" value="UniProtKB-KW"/>
</dbReference>
<dbReference type="InterPro" id="IPR055340">
    <property type="entry name" value="RING-Ubox_PRP19"/>
</dbReference>
<dbReference type="CDD" id="cd16656">
    <property type="entry name" value="RING-Ubox_PRP19"/>
    <property type="match status" value="1"/>
</dbReference>
<dbReference type="GO" id="GO:0070534">
    <property type="term" value="P:protein K63-linked ubiquitination"/>
    <property type="evidence" value="ECO:0007669"/>
    <property type="project" value="UniProtKB-UniRule"/>
</dbReference>
<evidence type="ECO:0000256" key="1">
    <source>
        <dbReference type="ARBA" id="ARBA00004123"/>
    </source>
</evidence>
<comment type="catalytic activity">
    <reaction evidence="16">
        <text>S-ubiquitinyl-[E2 ubiquitin-conjugating enzyme]-L-cysteine + [acceptor protein]-L-lysine = [E2 ubiquitin-conjugating enzyme]-L-cysteine + N(6)-ubiquitinyl-[acceptor protein]-L-lysine.</text>
        <dbReference type="EC" id="2.3.2.27"/>
    </reaction>
</comment>
<dbReference type="InterPro" id="IPR024977">
    <property type="entry name" value="Apc4-like_WD40_dom"/>
</dbReference>
<dbReference type="FunFam" id="3.30.40.10:FF:000027">
    <property type="entry name" value="Pre-mRNA-processing factor 19, putative"/>
    <property type="match status" value="1"/>
</dbReference>
<evidence type="ECO:0000256" key="8">
    <source>
        <dbReference type="ARBA" id="ARBA00022737"/>
    </source>
</evidence>
<dbReference type="UniPathway" id="UPA00143"/>
<comment type="caution">
    <text evidence="19">The sequence shown here is derived from an EMBL/GenBank/DDBJ whole genome shotgun (WGS) entry which is preliminary data.</text>
</comment>
<evidence type="ECO:0000256" key="13">
    <source>
        <dbReference type="ARBA" id="ARBA00023204"/>
    </source>
</evidence>
<dbReference type="GO" id="GO:0061630">
    <property type="term" value="F:ubiquitin protein ligase activity"/>
    <property type="evidence" value="ECO:0007669"/>
    <property type="project" value="UniProtKB-UniRule"/>
</dbReference>